<dbReference type="Proteomes" id="UP000694865">
    <property type="component" value="Unplaced"/>
</dbReference>
<dbReference type="InterPro" id="IPR052201">
    <property type="entry name" value="LRR-containing_regulator"/>
</dbReference>
<feature type="compositionally biased region" description="Low complexity" evidence="2">
    <location>
        <begin position="12"/>
        <end position="23"/>
    </location>
</feature>
<keyword evidence="3" id="KW-1185">Reference proteome</keyword>
<protein>
    <submittedName>
        <fullName evidence="4">Protein NLRC3-like</fullName>
    </submittedName>
</protein>
<feature type="region of interest" description="Disordered" evidence="2">
    <location>
        <begin position="1"/>
        <end position="29"/>
    </location>
</feature>
<dbReference type="InterPro" id="IPR032675">
    <property type="entry name" value="LRR_dom_sf"/>
</dbReference>
<sequence length="418" mass="45002">MGCGSSANTVVNSSQPSINSNIQKPKNQQENKTILHIANKKSPSTSAHSASSDSSNISPCILGGKSTSISFSSIVNPPSTVSPIIAGDISTGSASGVAMASTSKGSIQKSTVTMVTETNEDQKRFNIALKSMCRLVKTDELYSYATQNVISLRLDRIPPNADFSLATLYSKLTNITELDISGNRLGPQGVRTAVLAMIYNDRITTFNISNNQADTDSAECIGKLIALNTTLTWLDVSSNSLGKDFFSRSVGPALQTNTSLKCLKFASCGATDLKVFFECLQKNKTLDILDMSYNYMTNGELTAQMIADILKNQECKLTSLEMKSTGIDVKGMKFLVEGLLSNKSLEIFCVGGNKMSTTGDMAGLVIAAIQHPGLVTFNMDDSRVLDKNDINISEYTESNGASGRKEGQRVGYYRLIDR</sequence>
<dbReference type="GeneID" id="100372267"/>
<dbReference type="Pfam" id="PF13516">
    <property type="entry name" value="LRR_6"/>
    <property type="match status" value="1"/>
</dbReference>
<keyword evidence="1" id="KW-0677">Repeat</keyword>
<name>A0ABM0GNF2_SACKO</name>
<dbReference type="Gene3D" id="3.80.10.10">
    <property type="entry name" value="Ribonuclease Inhibitor"/>
    <property type="match status" value="2"/>
</dbReference>
<proteinExistence type="predicted"/>
<evidence type="ECO:0000313" key="3">
    <source>
        <dbReference type="Proteomes" id="UP000694865"/>
    </source>
</evidence>
<dbReference type="PANTHER" id="PTHR24111">
    <property type="entry name" value="LEUCINE-RICH REPEAT-CONTAINING PROTEIN 34"/>
    <property type="match status" value="1"/>
</dbReference>
<dbReference type="PANTHER" id="PTHR24111:SF0">
    <property type="entry name" value="LEUCINE-RICH REPEAT-CONTAINING PROTEIN"/>
    <property type="match status" value="1"/>
</dbReference>
<reference evidence="4" key="1">
    <citation type="submission" date="2025-08" db="UniProtKB">
        <authorList>
            <consortium name="RefSeq"/>
        </authorList>
    </citation>
    <scope>IDENTIFICATION</scope>
    <source>
        <tissue evidence="4">Testes</tissue>
    </source>
</reference>
<dbReference type="SUPFAM" id="SSF52047">
    <property type="entry name" value="RNI-like"/>
    <property type="match status" value="1"/>
</dbReference>
<feature type="compositionally biased region" description="Polar residues" evidence="2">
    <location>
        <begin position="1"/>
        <end position="11"/>
    </location>
</feature>
<dbReference type="RefSeq" id="XP_002733809.1">
    <property type="nucleotide sequence ID" value="XM_002733763.1"/>
</dbReference>
<evidence type="ECO:0000256" key="1">
    <source>
        <dbReference type="ARBA" id="ARBA00022737"/>
    </source>
</evidence>
<gene>
    <name evidence="4" type="primary">LOC100372267</name>
</gene>
<evidence type="ECO:0000313" key="4">
    <source>
        <dbReference type="RefSeq" id="XP_002733809.1"/>
    </source>
</evidence>
<organism evidence="3 4">
    <name type="scientific">Saccoglossus kowalevskii</name>
    <name type="common">Acorn worm</name>
    <dbReference type="NCBI Taxonomy" id="10224"/>
    <lineage>
        <taxon>Eukaryota</taxon>
        <taxon>Metazoa</taxon>
        <taxon>Hemichordata</taxon>
        <taxon>Enteropneusta</taxon>
        <taxon>Harrimaniidae</taxon>
        <taxon>Saccoglossus</taxon>
    </lineage>
</organism>
<evidence type="ECO:0000256" key="2">
    <source>
        <dbReference type="SAM" id="MobiDB-lite"/>
    </source>
</evidence>
<accession>A0ABM0GNF2</accession>
<dbReference type="InterPro" id="IPR001611">
    <property type="entry name" value="Leu-rich_rpt"/>
</dbReference>